<protein>
    <recommendedName>
        <fullName evidence="1">F-box domain-containing protein</fullName>
    </recommendedName>
</protein>
<evidence type="ECO:0000313" key="2">
    <source>
        <dbReference type="EMBL" id="KNC53250.1"/>
    </source>
</evidence>
<dbReference type="InterPro" id="IPR036047">
    <property type="entry name" value="F-box-like_dom_sf"/>
</dbReference>
<dbReference type="SUPFAM" id="SSF52047">
    <property type="entry name" value="RNI-like"/>
    <property type="match status" value="1"/>
</dbReference>
<sequence length="419" mass="44491">MAASRVAGGVAPVPRAERPPGASLLALPAEVLVVVMDALPLQSVLALRATSRRLHEVVPLASRWWRGPALVLAPAAGAASPASVAAVLANRLPARHLDVLRLAPAKQVALGHALDDVGVVLGRLRKLAVCEPAAAAWAAAQGSVLDLHVAQLAMKAERRWGDELLSDATHSLVVSSGLARATMYGYPRLDDLVVAAGSLVRLDLSGVILGVGLASDLCPSFTVLKSLTLNIVRLTELVGLVVPRTPALSVLRVAGKLVASHKDDDMALILAWVAAEDAKSGGQGLRQLEVNSSKHVSWSAVRALMIGMPQLRVVGMRDVHSTMDGNARCIEVADNSELASLDLSFNKLLQHWRQNVVLEGLVRLDVSYCSLPRVALIMVLEATPALEALEARGEFAVSDSLVDDLSDVWQSSRLRFRKL</sequence>
<dbReference type="AlphaFoldDB" id="A0A0L0DLX1"/>
<accession>A0A0L0DLX1</accession>
<feature type="domain" description="F-box" evidence="1">
    <location>
        <begin position="21"/>
        <end position="68"/>
    </location>
</feature>
<dbReference type="EMBL" id="GL349480">
    <property type="protein sequence ID" value="KNC53250.1"/>
    <property type="molecule type" value="Genomic_DNA"/>
</dbReference>
<proteinExistence type="predicted"/>
<name>A0A0L0DLX1_THETB</name>
<dbReference type="Gene3D" id="3.80.10.10">
    <property type="entry name" value="Ribonuclease Inhibitor"/>
    <property type="match status" value="1"/>
</dbReference>
<evidence type="ECO:0000313" key="3">
    <source>
        <dbReference type="Proteomes" id="UP000054408"/>
    </source>
</evidence>
<dbReference type="PROSITE" id="PS50181">
    <property type="entry name" value="FBOX"/>
    <property type="match status" value="1"/>
</dbReference>
<dbReference type="InterPro" id="IPR032675">
    <property type="entry name" value="LRR_dom_sf"/>
</dbReference>
<dbReference type="GeneID" id="25567358"/>
<dbReference type="SUPFAM" id="SSF81383">
    <property type="entry name" value="F-box domain"/>
    <property type="match status" value="1"/>
</dbReference>
<evidence type="ECO:0000259" key="1">
    <source>
        <dbReference type="PROSITE" id="PS50181"/>
    </source>
</evidence>
<keyword evidence="3" id="KW-1185">Reference proteome</keyword>
<reference evidence="2 3" key="1">
    <citation type="submission" date="2010-05" db="EMBL/GenBank/DDBJ databases">
        <title>The Genome Sequence of Thecamonas trahens ATCC 50062.</title>
        <authorList>
            <consortium name="The Broad Institute Genome Sequencing Platform"/>
            <person name="Russ C."/>
            <person name="Cuomo C."/>
            <person name="Shea T."/>
            <person name="Young S.K."/>
            <person name="Zeng Q."/>
            <person name="Koehrsen M."/>
            <person name="Haas B."/>
            <person name="Borodovsky M."/>
            <person name="Guigo R."/>
            <person name="Alvarado L."/>
            <person name="Berlin A."/>
            <person name="Bochicchio J."/>
            <person name="Borenstein D."/>
            <person name="Chapman S."/>
            <person name="Chen Z."/>
            <person name="Freedman E."/>
            <person name="Gellesch M."/>
            <person name="Goldberg J."/>
            <person name="Griggs A."/>
            <person name="Gujja S."/>
            <person name="Heilman E."/>
            <person name="Heiman D."/>
            <person name="Hepburn T."/>
            <person name="Howarth C."/>
            <person name="Jen D."/>
            <person name="Larson L."/>
            <person name="Mehta T."/>
            <person name="Park D."/>
            <person name="Pearson M."/>
            <person name="Roberts A."/>
            <person name="Saif S."/>
            <person name="Shenoy N."/>
            <person name="Sisk P."/>
            <person name="Stolte C."/>
            <person name="Sykes S."/>
            <person name="Thomson T."/>
            <person name="Walk T."/>
            <person name="White J."/>
            <person name="Yandava C."/>
            <person name="Burger G."/>
            <person name="Gray M.W."/>
            <person name="Holland P.W.H."/>
            <person name="King N."/>
            <person name="Lang F.B.F."/>
            <person name="Roger A.J."/>
            <person name="Ruiz-Trillo I."/>
            <person name="Lander E."/>
            <person name="Nusbaum C."/>
        </authorList>
    </citation>
    <scope>NUCLEOTIDE SEQUENCE [LARGE SCALE GENOMIC DNA]</scope>
    <source>
        <strain evidence="2 3">ATCC 50062</strain>
    </source>
</reference>
<dbReference type="InterPro" id="IPR001810">
    <property type="entry name" value="F-box_dom"/>
</dbReference>
<gene>
    <name evidence="2" type="ORF">AMSG_08738</name>
</gene>
<organism evidence="2 3">
    <name type="scientific">Thecamonas trahens ATCC 50062</name>
    <dbReference type="NCBI Taxonomy" id="461836"/>
    <lineage>
        <taxon>Eukaryota</taxon>
        <taxon>Apusozoa</taxon>
        <taxon>Apusomonadida</taxon>
        <taxon>Apusomonadidae</taxon>
        <taxon>Thecamonas</taxon>
    </lineage>
</organism>
<dbReference type="RefSeq" id="XP_013754514.1">
    <property type="nucleotide sequence ID" value="XM_013899060.1"/>
</dbReference>
<dbReference type="Proteomes" id="UP000054408">
    <property type="component" value="Unassembled WGS sequence"/>
</dbReference>